<dbReference type="EMBL" id="GDHC01012448">
    <property type="protein sequence ID" value="JAQ06181.1"/>
    <property type="molecule type" value="Transcribed_RNA"/>
</dbReference>
<dbReference type="EMBL" id="GBHO01016467">
    <property type="protein sequence ID" value="JAG27137.1"/>
    <property type="molecule type" value="Transcribed_RNA"/>
</dbReference>
<sequence>MNTISNNENHLQRAKLMQQYLNSAAVTRNNMHAKTNSNSSTSHMPYALLTGDGAHRYTQETMHRQQQHEQQQQNPYNTNIASSFIASGSGKALRTDYNMSSIAVPTRSVFLSEQMQQLQL</sequence>
<evidence type="ECO:0000313" key="2">
    <source>
        <dbReference type="EMBL" id="JAQ06181.1"/>
    </source>
</evidence>
<gene>
    <name evidence="1" type="ORF">CM83_29872</name>
    <name evidence="2" type="ORF">g.26290</name>
</gene>
<reference evidence="1" key="2">
    <citation type="submission" date="2014-07" db="EMBL/GenBank/DDBJ databases">
        <authorList>
            <person name="Hull J."/>
        </authorList>
    </citation>
    <scope>NUCLEOTIDE SEQUENCE</scope>
</reference>
<evidence type="ECO:0000313" key="1">
    <source>
        <dbReference type="EMBL" id="JAG27137.1"/>
    </source>
</evidence>
<organism evidence="1">
    <name type="scientific">Lygus hesperus</name>
    <name type="common">Western plant bug</name>
    <dbReference type="NCBI Taxonomy" id="30085"/>
    <lineage>
        <taxon>Eukaryota</taxon>
        <taxon>Metazoa</taxon>
        <taxon>Ecdysozoa</taxon>
        <taxon>Arthropoda</taxon>
        <taxon>Hexapoda</taxon>
        <taxon>Insecta</taxon>
        <taxon>Pterygota</taxon>
        <taxon>Neoptera</taxon>
        <taxon>Paraneoptera</taxon>
        <taxon>Hemiptera</taxon>
        <taxon>Heteroptera</taxon>
        <taxon>Panheteroptera</taxon>
        <taxon>Cimicomorpha</taxon>
        <taxon>Miridae</taxon>
        <taxon>Mirini</taxon>
        <taxon>Lygus</taxon>
    </lineage>
</organism>
<name>A0A0A9Y282_LYGHE</name>
<protein>
    <submittedName>
        <fullName evidence="1">Uncharacterized protein</fullName>
    </submittedName>
</protein>
<accession>A0A0A9Y282</accession>
<reference evidence="1" key="1">
    <citation type="journal article" date="2014" name="PLoS ONE">
        <title>Transcriptome-Based Identification of ABC Transporters in the Western Tarnished Plant Bug Lygus hesperus.</title>
        <authorList>
            <person name="Hull J.J."/>
            <person name="Chaney K."/>
            <person name="Geib S.M."/>
            <person name="Fabrick J.A."/>
            <person name="Brent C.S."/>
            <person name="Walsh D."/>
            <person name="Lavine L.C."/>
        </authorList>
    </citation>
    <scope>NUCLEOTIDE SEQUENCE</scope>
</reference>
<proteinExistence type="predicted"/>
<reference evidence="2" key="3">
    <citation type="journal article" date="2016" name="Gigascience">
        <title>De novo construction of an expanded transcriptome assembly for the western tarnished plant bug, Lygus hesperus.</title>
        <authorList>
            <person name="Tassone E.E."/>
            <person name="Geib S.M."/>
            <person name="Hall B."/>
            <person name="Fabrick J.A."/>
            <person name="Brent C.S."/>
            <person name="Hull J.J."/>
        </authorList>
    </citation>
    <scope>NUCLEOTIDE SEQUENCE</scope>
</reference>
<dbReference type="AlphaFoldDB" id="A0A0A9Y282"/>